<comment type="caution">
    <text evidence="4">The sequence shown here is derived from an EMBL/GenBank/DDBJ whole genome shotgun (WGS) entry which is preliminary data.</text>
</comment>
<evidence type="ECO:0000259" key="2">
    <source>
        <dbReference type="PROSITE" id="PS50110"/>
    </source>
</evidence>
<dbReference type="GO" id="GO:0003677">
    <property type="term" value="F:DNA binding"/>
    <property type="evidence" value="ECO:0007669"/>
    <property type="project" value="InterPro"/>
</dbReference>
<proteinExistence type="predicted"/>
<keyword evidence="5" id="KW-1185">Reference proteome</keyword>
<evidence type="ECO:0000313" key="5">
    <source>
        <dbReference type="Proteomes" id="UP000461730"/>
    </source>
</evidence>
<feature type="modified residue" description="4-aspartylphosphate" evidence="1">
    <location>
        <position position="54"/>
    </location>
</feature>
<evidence type="ECO:0000259" key="3">
    <source>
        <dbReference type="PROSITE" id="PS50930"/>
    </source>
</evidence>
<dbReference type="InterPro" id="IPR046947">
    <property type="entry name" value="LytR-like"/>
</dbReference>
<dbReference type="Pfam" id="PF00072">
    <property type="entry name" value="Response_reg"/>
    <property type="match status" value="1"/>
</dbReference>
<dbReference type="Proteomes" id="UP000461730">
    <property type="component" value="Unassembled WGS sequence"/>
</dbReference>
<dbReference type="SUPFAM" id="SSF52172">
    <property type="entry name" value="CheY-like"/>
    <property type="match status" value="1"/>
</dbReference>
<evidence type="ECO:0000256" key="1">
    <source>
        <dbReference type="PROSITE-ProRule" id="PRU00169"/>
    </source>
</evidence>
<dbReference type="Pfam" id="PF04397">
    <property type="entry name" value="LytTR"/>
    <property type="match status" value="1"/>
</dbReference>
<dbReference type="PROSITE" id="PS50930">
    <property type="entry name" value="HTH_LYTTR"/>
    <property type="match status" value="1"/>
</dbReference>
<dbReference type="Gene3D" id="2.40.50.1020">
    <property type="entry name" value="LytTr DNA-binding domain"/>
    <property type="match status" value="1"/>
</dbReference>
<dbReference type="InterPro" id="IPR007492">
    <property type="entry name" value="LytTR_DNA-bd_dom"/>
</dbReference>
<dbReference type="SMART" id="SM00448">
    <property type="entry name" value="REC"/>
    <property type="match status" value="1"/>
</dbReference>
<evidence type="ECO:0000313" key="4">
    <source>
        <dbReference type="EMBL" id="MVT10255.1"/>
    </source>
</evidence>
<organism evidence="4 5">
    <name type="scientific">Chitinophaga tropicalis</name>
    <dbReference type="NCBI Taxonomy" id="2683588"/>
    <lineage>
        <taxon>Bacteria</taxon>
        <taxon>Pseudomonadati</taxon>
        <taxon>Bacteroidota</taxon>
        <taxon>Chitinophagia</taxon>
        <taxon>Chitinophagales</taxon>
        <taxon>Chitinophagaceae</taxon>
        <taxon>Chitinophaga</taxon>
    </lineage>
</organism>
<dbReference type="PROSITE" id="PS50110">
    <property type="entry name" value="RESPONSE_REGULATORY"/>
    <property type="match status" value="1"/>
</dbReference>
<dbReference type="PANTHER" id="PTHR37299">
    <property type="entry name" value="TRANSCRIPTIONAL REGULATOR-RELATED"/>
    <property type="match status" value="1"/>
</dbReference>
<dbReference type="PANTHER" id="PTHR37299:SF1">
    <property type="entry name" value="STAGE 0 SPORULATION PROTEIN A HOMOLOG"/>
    <property type="match status" value="1"/>
</dbReference>
<dbReference type="RefSeq" id="WP_157307702.1">
    <property type="nucleotide sequence ID" value="NZ_WRXN01000008.1"/>
</dbReference>
<dbReference type="SMART" id="SM00850">
    <property type="entry name" value="LytTR"/>
    <property type="match status" value="1"/>
</dbReference>
<name>A0A7K1U8C9_9BACT</name>
<dbReference type="Gene3D" id="3.40.50.2300">
    <property type="match status" value="1"/>
</dbReference>
<gene>
    <name evidence="4" type="ORF">GO493_18430</name>
</gene>
<dbReference type="InterPro" id="IPR001789">
    <property type="entry name" value="Sig_transdc_resp-reg_receiver"/>
</dbReference>
<feature type="domain" description="HTH LytTR-type" evidence="3">
    <location>
        <begin position="131"/>
        <end position="200"/>
    </location>
</feature>
<dbReference type="EMBL" id="WRXN01000008">
    <property type="protein sequence ID" value="MVT10255.1"/>
    <property type="molecule type" value="Genomic_DNA"/>
</dbReference>
<reference evidence="4 5" key="1">
    <citation type="submission" date="2019-12" db="EMBL/GenBank/DDBJ databases">
        <title>Chitinophaga sp. strain ysch24 (GDMCC 1.1355), whole genome shotgun sequence.</title>
        <authorList>
            <person name="Zhang X."/>
        </authorList>
    </citation>
    <scope>NUCLEOTIDE SEQUENCE [LARGE SCALE GENOMIC DNA]</scope>
    <source>
        <strain evidence="5">ysch24</strain>
    </source>
</reference>
<dbReference type="InterPro" id="IPR011006">
    <property type="entry name" value="CheY-like_superfamily"/>
</dbReference>
<sequence>MLHCIAIDDEPLALQVIKAYTDPLDNIKLLNTFTGTQKAEEYLAANEVDLIFLDIEMTDIDGLSFYRSLSRKPMVIFTTAYSHYAVQGFEVAALDYLVKPISAERFLQAVFKACQYKAFRKHTGEENTSFLNVRSEYQSKKILLSDITYIEGLNNHVKIHTCHSHKPIFSMMSMKEILNRLPQQKFLRIHRSYIINLSKITSYNSRYIVISGTQLPIGDTYRNQARQLSVQVGGSPLL</sequence>
<feature type="domain" description="Response regulatory" evidence="2">
    <location>
        <begin position="3"/>
        <end position="114"/>
    </location>
</feature>
<keyword evidence="1" id="KW-0597">Phosphoprotein</keyword>
<dbReference type="AlphaFoldDB" id="A0A7K1U8C9"/>
<protein>
    <submittedName>
        <fullName evidence="4">Response regulator</fullName>
    </submittedName>
</protein>
<dbReference type="GO" id="GO:0000156">
    <property type="term" value="F:phosphorelay response regulator activity"/>
    <property type="evidence" value="ECO:0007669"/>
    <property type="project" value="InterPro"/>
</dbReference>
<accession>A0A7K1U8C9</accession>